<proteinExistence type="inferred from homology"/>
<keyword evidence="2" id="KW-0479">Metal-binding</keyword>
<keyword evidence="5" id="KW-1185">Reference proteome</keyword>
<dbReference type="InterPro" id="IPR050231">
    <property type="entry name" value="Iron_ascorbate_oxido_reductase"/>
</dbReference>
<gene>
    <name evidence="4" type="ORF">CSUB01_09290</name>
</gene>
<dbReference type="InterPro" id="IPR002347">
    <property type="entry name" value="SDR_fam"/>
</dbReference>
<dbReference type="GO" id="GO:0016491">
    <property type="term" value="F:oxidoreductase activity"/>
    <property type="evidence" value="ECO:0007669"/>
    <property type="project" value="UniProtKB-KW"/>
</dbReference>
<reference evidence="5" key="1">
    <citation type="journal article" date="2014" name="Genome Announc.">
        <title>Draft genome sequence of Colletotrichum sublineola, a destructive pathogen of cultivated sorghum.</title>
        <authorList>
            <person name="Baroncelli R."/>
            <person name="Sanz-Martin J.M."/>
            <person name="Rech G.E."/>
            <person name="Sukno S.A."/>
            <person name="Thon M.R."/>
        </authorList>
    </citation>
    <scope>NUCLEOTIDE SEQUENCE [LARGE SCALE GENOMIC DNA]</scope>
    <source>
        <strain evidence="5">TX430BB</strain>
    </source>
</reference>
<dbReference type="SUPFAM" id="SSF51197">
    <property type="entry name" value="Clavaminate synthase-like"/>
    <property type="match status" value="1"/>
</dbReference>
<evidence type="ECO:0000256" key="2">
    <source>
        <dbReference type="RuleBase" id="RU003682"/>
    </source>
</evidence>
<dbReference type="GO" id="GO:0046872">
    <property type="term" value="F:metal ion binding"/>
    <property type="evidence" value="ECO:0007669"/>
    <property type="project" value="UniProtKB-KW"/>
</dbReference>
<dbReference type="Pfam" id="PF00106">
    <property type="entry name" value="adh_short"/>
    <property type="match status" value="1"/>
</dbReference>
<dbReference type="STRING" id="1173701.A0A066XLU2"/>
<dbReference type="HOGENOM" id="CLU_842016_0_0_1"/>
<accession>A0A066XLU2</accession>
<sequence length="330" mass="36014">MVFDPKEAEAFRQSNPDYCERLAHDLYWSLGKALHIDDGGYFSRIHSENNCHMTWNFYPSTPLQKSGLKDAKRLNAHTDFGTLTIVFQDVIGGLEVHDGHTFRPIPPVPGAMVVNVGDMLEQLSNGRWKSALHRVVVLSQHQIPGSQGLKSVEVIDRPKSLSLAGKNAIVTGSSRGIGKQVVLELASRGANVAICFVLDLSKPAAKELAEDLAFNGAGYRLVERALAGLKADMIHILVNNAALDPESPTPVLESLGHVFHSNIIAIGLTMTDYHVQDPPEVLEELSRLPSAAKRLAMPDDVLQIVAFLASDASRWINRDVIQGNGGMQFS</sequence>
<keyword evidence="2" id="KW-0560">Oxidoreductase</keyword>
<dbReference type="InterPro" id="IPR036291">
    <property type="entry name" value="NAD(P)-bd_dom_sf"/>
</dbReference>
<organism evidence="4 5">
    <name type="scientific">Colletotrichum sublineola</name>
    <name type="common">Sorghum anthracnose fungus</name>
    <dbReference type="NCBI Taxonomy" id="1173701"/>
    <lineage>
        <taxon>Eukaryota</taxon>
        <taxon>Fungi</taxon>
        <taxon>Dikarya</taxon>
        <taxon>Ascomycota</taxon>
        <taxon>Pezizomycotina</taxon>
        <taxon>Sordariomycetes</taxon>
        <taxon>Hypocreomycetidae</taxon>
        <taxon>Glomerellales</taxon>
        <taxon>Glomerellaceae</taxon>
        <taxon>Colletotrichum</taxon>
        <taxon>Colletotrichum graminicola species complex</taxon>
    </lineage>
</organism>
<dbReference type="Gene3D" id="3.40.50.720">
    <property type="entry name" value="NAD(P)-binding Rossmann-like Domain"/>
    <property type="match status" value="2"/>
</dbReference>
<dbReference type="Pfam" id="PF03171">
    <property type="entry name" value="2OG-FeII_Oxy"/>
    <property type="match status" value="1"/>
</dbReference>
<dbReference type="Gene3D" id="2.60.120.330">
    <property type="entry name" value="B-lactam Antibiotic, Isopenicillin N Synthase, Chain"/>
    <property type="match status" value="1"/>
</dbReference>
<keyword evidence="2" id="KW-0408">Iron</keyword>
<comment type="similarity">
    <text evidence="1 2">Belongs to the iron/ascorbate-dependent oxidoreductase family.</text>
</comment>
<dbReference type="InterPro" id="IPR044861">
    <property type="entry name" value="IPNS-like_FE2OG_OXY"/>
</dbReference>
<dbReference type="PANTHER" id="PTHR47990">
    <property type="entry name" value="2-OXOGLUTARATE (2OG) AND FE(II)-DEPENDENT OXYGENASE SUPERFAMILY PROTEIN-RELATED"/>
    <property type="match status" value="1"/>
</dbReference>
<dbReference type="InterPro" id="IPR027443">
    <property type="entry name" value="IPNS-like_sf"/>
</dbReference>
<dbReference type="SUPFAM" id="SSF51735">
    <property type="entry name" value="NAD(P)-binding Rossmann-fold domains"/>
    <property type="match status" value="1"/>
</dbReference>
<protein>
    <recommendedName>
        <fullName evidence="3">Fe2OG dioxygenase domain-containing protein</fullName>
    </recommendedName>
</protein>
<evidence type="ECO:0000259" key="3">
    <source>
        <dbReference type="PROSITE" id="PS51471"/>
    </source>
</evidence>
<dbReference type="PRINTS" id="PR00081">
    <property type="entry name" value="GDHRDH"/>
</dbReference>
<dbReference type="AlphaFoldDB" id="A0A066XLU2"/>
<dbReference type="PROSITE" id="PS51471">
    <property type="entry name" value="FE2OG_OXY"/>
    <property type="match status" value="1"/>
</dbReference>
<dbReference type="EMBL" id="JMSE01000439">
    <property type="protein sequence ID" value="KDN69902.1"/>
    <property type="molecule type" value="Genomic_DNA"/>
</dbReference>
<name>A0A066XLU2_COLSU</name>
<dbReference type="OrthoDB" id="288590at2759"/>
<comment type="caution">
    <text evidence="4">The sequence shown here is derived from an EMBL/GenBank/DDBJ whole genome shotgun (WGS) entry which is preliminary data.</text>
</comment>
<evidence type="ECO:0000313" key="5">
    <source>
        <dbReference type="Proteomes" id="UP000027238"/>
    </source>
</evidence>
<evidence type="ECO:0000256" key="1">
    <source>
        <dbReference type="ARBA" id="ARBA00008056"/>
    </source>
</evidence>
<dbReference type="InterPro" id="IPR005123">
    <property type="entry name" value="Oxoglu/Fe-dep_dioxygenase_dom"/>
</dbReference>
<feature type="domain" description="Fe2OG dioxygenase" evidence="3">
    <location>
        <begin position="49"/>
        <end position="166"/>
    </location>
</feature>
<dbReference type="Proteomes" id="UP000027238">
    <property type="component" value="Unassembled WGS sequence"/>
</dbReference>
<evidence type="ECO:0000313" key="4">
    <source>
        <dbReference type="EMBL" id="KDN69902.1"/>
    </source>
</evidence>
<dbReference type="eggNOG" id="KOG0143">
    <property type="taxonomic scope" value="Eukaryota"/>
</dbReference>